<organism evidence="2 3">
    <name type="scientific">Alkalicoccobacillus murimartini</name>
    <dbReference type="NCBI Taxonomy" id="171685"/>
    <lineage>
        <taxon>Bacteria</taxon>
        <taxon>Bacillati</taxon>
        <taxon>Bacillota</taxon>
        <taxon>Bacilli</taxon>
        <taxon>Bacillales</taxon>
        <taxon>Bacillaceae</taxon>
        <taxon>Alkalicoccobacillus</taxon>
    </lineage>
</organism>
<evidence type="ECO:0000313" key="3">
    <source>
        <dbReference type="Proteomes" id="UP001225034"/>
    </source>
</evidence>
<dbReference type="EMBL" id="JAUSUA010000006">
    <property type="protein sequence ID" value="MDQ0208595.1"/>
    <property type="molecule type" value="Genomic_DNA"/>
</dbReference>
<protein>
    <recommendedName>
        <fullName evidence="4">DUF3139 domain-containing protein</fullName>
    </recommendedName>
</protein>
<keyword evidence="1" id="KW-1133">Transmembrane helix</keyword>
<feature type="transmembrane region" description="Helical" evidence="1">
    <location>
        <begin position="6"/>
        <end position="26"/>
    </location>
</feature>
<gene>
    <name evidence="2" type="ORF">J2S05_003407</name>
</gene>
<name>A0ABT9YL65_9BACI</name>
<evidence type="ECO:0000313" key="2">
    <source>
        <dbReference type="EMBL" id="MDQ0208595.1"/>
    </source>
</evidence>
<reference evidence="2 3" key="1">
    <citation type="submission" date="2023-07" db="EMBL/GenBank/DDBJ databases">
        <title>Genomic Encyclopedia of Type Strains, Phase IV (KMG-IV): sequencing the most valuable type-strain genomes for metagenomic binning, comparative biology and taxonomic classification.</title>
        <authorList>
            <person name="Goeker M."/>
        </authorList>
    </citation>
    <scope>NUCLEOTIDE SEQUENCE [LARGE SCALE GENOMIC DNA]</scope>
    <source>
        <strain evidence="2 3">DSM 19154</strain>
    </source>
</reference>
<keyword evidence="3" id="KW-1185">Reference proteome</keyword>
<sequence>MKNKRLSLMIVVTTITFFCLSTYLFLNGNPYIHYQMKQSVQEHFDKDGASRMLNVHMKSKYNRDAEVYPYFVEVYFDMNGIKGDYHYYVYENNKVKATVAFSESRESIDGLELFAD</sequence>
<proteinExistence type="predicted"/>
<evidence type="ECO:0000256" key="1">
    <source>
        <dbReference type="SAM" id="Phobius"/>
    </source>
</evidence>
<dbReference type="RefSeq" id="WP_306984784.1">
    <property type="nucleotide sequence ID" value="NZ_JAUSUA010000006.1"/>
</dbReference>
<comment type="caution">
    <text evidence="2">The sequence shown here is derived from an EMBL/GenBank/DDBJ whole genome shotgun (WGS) entry which is preliminary data.</text>
</comment>
<keyword evidence="1" id="KW-0472">Membrane</keyword>
<dbReference type="Proteomes" id="UP001225034">
    <property type="component" value="Unassembled WGS sequence"/>
</dbReference>
<accession>A0ABT9YL65</accession>
<evidence type="ECO:0008006" key="4">
    <source>
        <dbReference type="Google" id="ProtNLM"/>
    </source>
</evidence>
<keyword evidence="1" id="KW-0812">Transmembrane</keyword>